<dbReference type="RefSeq" id="WP_039031726.1">
    <property type="nucleotide sequence ID" value="NZ_JADMNK010000004.1"/>
</dbReference>
<dbReference type="Proteomes" id="UP000706580">
    <property type="component" value="Unassembled WGS sequence"/>
</dbReference>
<keyword evidence="3" id="KW-1185">Reference proteome</keyword>
<keyword evidence="1" id="KW-0732">Signal</keyword>
<dbReference type="Pfam" id="PF16068">
    <property type="entry name" value="DUF4810"/>
    <property type="match status" value="1"/>
</dbReference>
<organism evidence="2 3">
    <name type="scientific">Leclercia barmai</name>
    <dbReference type="NCBI Taxonomy" id="2785629"/>
    <lineage>
        <taxon>Bacteria</taxon>
        <taxon>Pseudomonadati</taxon>
        <taxon>Pseudomonadota</taxon>
        <taxon>Gammaproteobacteria</taxon>
        <taxon>Enterobacterales</taxon>
        <taxon>Enterobacteriaceae</taxon>
        <taxon>Leclercia</taxon>
    </lineage>
</organism>
<evidence type="ECO:0000313" key="3">
    <source>
        <dbReference type="Proteomes" id="UP000706580"/>
    </source>
</evidence>
<dbReference type="PIRSF" id="PIRSF020555">
    <property type="entry name" value="UCP020555"/>
    <property type="match status" value="1"/>
</dbReference>
<sequence>MAKIKSLLSGAAVLLLAGCATKSPQQIYTWGDYQDTVYDYYTSKTSPQEQIASLQKLITASQASSKPVPPGVHAQLGMLYSNTGNRDLAMAEFNAEKKQYPESASYIDFLTTKK</sequence>
<comment type="caution">
    <text evidence="2">The sequence shown here is derived from an EMBL/GenBank/DDBJ whole genome shotgun (WGS) entry which is preliminary data.</text>
</comment>
<evidence type="ECO:0000313" key="2">
    <source>
        <dbReference type="EMBL" id="MBZ0058228.1"/>
    </source>
</evidence>
<dbReference type="EMBL" id="JADMNK010000004">
    <property type="protein sequence ID" value="MBZ0058228.1"/>
    <property type="molecule type" value="Genomic_DNA"/>
</dbReference>
<dbReference type="PROSITE" id="PS51257">
    <property type="entry name" value="PROKAR_LIPOPROTEIN"/>
    <property type="match status" value="1"/>
</dbReference>
<dbReference type="InterPro" id="IPR014508">
    <property type="entry name" value="UCP020555_TPR-like"/>
</dbReference>
<accession>A0ABS7RV81</accession>
<proteinExistence type="predicted"/>
<protein>
    <submittedName>
        <fullName evidence="2">DUF4810 domain-containing protein</fullName>
    </submittedName>
</protein>
<reference evidence="2 3" key="1">
    <citation type="submission" date="2020-11" db="EMBL/GenBank/DDBJ databases">
        <title>Draft Genome of Enterobacter sp. strain EMC7.</title>
        <authorList>
            <person name="Barman P."/>
            <person name="Sinha S."/>
            <person name="Sen S."/>
            <person name="Chakraborty R."/>
        </authorList>
    </citation>
    <scope>NUCLEOTIDE SEQUENCE [LARGE SCALE GENOMIC DNA]</scope>
    <source>
        <strain evidence="2 3">EMC7</strain>
    </source>
</reference>
<gene>
    <name evidence="2" type="ORF">ITX56_10485</name>
</gene>
<name>A0ABS7RV81_9ENTR</name>
<feature type="signal peptide" evidence="1">
    <location>
        <begin position="1"/>
        <end position="22"/>
    </location>
</feature>
<feature type="chain" id="PRO_5045876460" evidence="1">
    <location>
        <begin position="23"/>
        <end position="114"/>
    </location>
</feature>
<evidence type="ECO:0000256" key="1">
    <source>
        <dbReference type="SAM" id="SignalP"/>
    </source>
</evidence>